<keyword evidence="3" id="KW-1185">Reference proteome</keyword>
<dbReference type="RefSeq" id="WP_111332244.1">
    <property type="nucleotide sequence ID" value="NZ_CP030032.1"/>
</dbReference>
<dbReference type="EMBL" id="CP030032">
    <property type="protein sequence ID" value="AWV88468.1"/>
    <property type="molecule type" value="Genomic_DNA"/>
</dbReference>
<evidence type="ECO:0000256" key="1">
    <source>
        <dbReference type="SAM" id="MobiDB-lite"/>
    </source>
</evidence>
<feature type="compositionally biased region" description="Pro residues" evidence="1">
    <location>
        <begin position="14"/>
        <end position="25"/>
    </location>
</feature>
<dbReference type="SFLD" id="SFLDG01018">
    <property type="entry name" value="Squalene/Phytoene_Synthase_Lik"/>
    <property type="match status" value="1"/>
</dbReference>
<reference evidence="2 3" key="1">
    <citation type="submission" date="2018-06" db="EMBL/GenBank/DDBJ databases">
        <title>Lujinxingia sediminis gen. nov. sp. nov., a new facultative anaerobic member of the class Deltaproteobacteria, and proposal of Lujinxingaceae fam. nov.</title>
        <authorList>
            <person name="Guo L.-Y."/>
            <person name="Li C.-M."/>
            <person name="Wang S."/>
            <person name="Du Z.-J."/>
        </authorList>
    </citation>
    <scope>NUCLEOTIDE SEQUENCE [LARGE SCALE GENOMIC DNA]</scope>
    <source>
        <strain evidence="2 3">FA350</strain>
    </source>
</reference>
<dbReference type="SUPFAM" id="SSF48576">
    <property type="entry name" value="Terpenoid synthases"/>
    <property type="match status" value="1"/>
</dbReference>
<accession>A0A2Z4FIF2</accession>
<dbReference type="OrthoDB" id="9807580at2"/>
<evidence type="ECO:0000313" key="2">
    <source>
        <dbReference type="EMBL" id="AWV88468.1"/>
    </source>
</evidence>
<dbReference type="InterPro" id="IPR002060">
    <property type="entry name" value="Squ/phyt_synthse"/>
</dbReference>
<protein>
    <submittedName>
        <fullName evidence="2">Uncharacterized protein</fullName>
    </submittedName>
</protein>
<dbReference type="InterPro" id="IPR019845">
    <property type="entry name" value="Squalene/phytoene_synthase_CS"/>
</dbReference>
<gene>
    <name evidence="2" type="ORF">DN745_03535</name>
</gene>
<dbReference type="KEGG" id="bsed:DN745_03535"/>
<dbReference type="InterPro" id="IPR044844">
    <property type="entry name" value="Trans_IPPS_euk-type"/>
</dbReference>
<proteinExistence type="predicted"/>
<feature type="region of interest" description="Disordered" evidence="1">
    <location>
        <begin position="1"/>
        <end position="25"/>
    </location>
</feature>
<dbReference type="PROSITE" id="PS01044">
    <property type="entry name" value="SQUALEN_PHYTOEN_SYN_1"/>
    <property type="match status" value="1"/>
</dbReference>
<name>A0A2Z4FIF2_9DELT</name>
<dbReference type="Proteomes" id="UP000249799">
    <property type="component" value="Chromosome"/>
</dbReference>
<dbReference type="AlphaFoldDB" id="A0A2Z4FIF2"/>
<dbReference type="PANTHER" id="PTHR11626:SF2">
    <property type="entry name" value="SQUALENE SYNTHASE"/>
    <property type="match status" value="1"/>
</dbReference>
<dbReference type="InterPro" id="IPR008949">
    <property type="entry name" value="Isoprenoid_synthase_dom_sf"/>
</dbReference>
<dbReference type="PANTHER" id="PTHR11626">
    <property type="entry name" value="FARNESYL-DIPHOSPHATE FARNESYLTRANSFERASE"/>
    <property type="match status" value="1"/>
</dbReference>
<evidence type="ECO:0000313" key="3">
    <source>
        <dbReference type="Proteomes" id="UP000249799"/>
    </source>
</evidence>
<sequence>MSYSASTADASVHVPPPRADIEPPAPAAHCPDLGAWAFCWRSLVEVSRTFSKPIEMLSPNLRAATACGYLICRIADTIEDDETLSNRERDALFAAMLEVLEDGAAPDTFIQLAAGLSGRPCELRLARNIDQVMRVFRALAPQHQKVCVTWAGEMIRGMGLYARREPGEDGLVLLRTLSDLERYCYFVAGTVGQMLTGLFLAEMPDISQARIRQMRANAEDFGLGLQLVNILKDQTEDLGRGWCFIPQTLWDTQEMEPRDMLDPAMRSSAHQTVAPVFERAHHCLFNALEFTLGIPPEQVEMRLFCILPLWMAARTLRHARGNDAMFIADAPVKISRAEVTELIAQALESAGDDPALRAQFAALIDA</sequence>
<dbReference type="GO" id="GO:0045338">
    <property type="term" value="P:farnesyl diphosphate metabolic process"/>
    <property type="evidence" value="ECO:0007669"/>
    <property type="project" value="InterPro"/>
</dbReference>
<dbReference type="GO" id="GO:0051996">
    <property type="term" value="F:squalene synthase [NAD(P)H] activity"/>
    <property type="evidence" value="ECO:0007669"/>
    <property type="project" value="InterPro"/>
</dbReference>
<dbReference type="Pfam" id="PF00494">
    <property type="entry name" value="SQS_PSY"/>
    <property type="match status" value="1"/>
</dbReference>
<dbReference type="SFLD" id="SFLDS00005">
    <property type="entry name" value="Isoprenoid_Synthase_Type_I"/>
    <property type="match status" value="1"/>
</dbReference>
<organism evidence="2 3">
    <name type="scientific">Bradymonas sediminis</name>
    <dbReference type="NCBI Taxonomy" id="1548548"/>
    <lineage>
        <taxon>Bacteria</taxon>
        <taxon>Deltaproteobacteria</taxon>
        <taxon>Bradymonadales</taxon>
        <taxon>Bradymonadaceae</taxon>
        <taxon>Bradymonas</taxon>
    </lineage>
</organism>
<dbReference type="Gene3D" id="1.10.600.10">
    <property type="entry name" value="Farnesyl Diphosphate Synthase"/>
    <property type="match status" value="1"/>
</dbReference>